<evidence type="ECO:0000256" key="1">
    <source>
        <dbReference type="SAM" id="MobiDB-lite"/>
    </source>
</evidence>
<feature type="transmembrane region" description="Helical" evidence="2">
    <location>
        <begin position="41"/>
        <end position="60"/>
    </location>
</feature>
<proteinExistence type="predicted"/>
<protein>
    <submittedName>
        <fullName evidence="3">Uncharacterized protein</fullName>
    </submittedName>
</protein>
<feature type="compositionally biased region" description="Polar residues" evidence="1">
    <location>
        <begin position="154"/>
        <end position="171"/>
    </location>
</feature>
<evidence type="ECO:0000313" key="3">
    <source>
        <dbReference type="EMBL" id="MBY80071.1"/>
    </source>
</evidence>
<dbReference type="EMBL" id="GGMS01010868">
    <property type="protein sequence ID" value="MBY80071.1"/>
    <property type="molecule type" value="Transcribed_RNA"/>
</dbReference>
<dbReference type="AlphaFoldDB" id="A0A2S2QQQ9"/>
<sequence length="190" mass="21221">MAFPRRRTVVGCVWLISFVVGVIETIVLLLLLLVMMIGFRVFHITIVVLLVRLLLLIMAVGGRRRLDKSVVEISPLVRRQAYRLVTGSELDPFAFHLGLVAHDNHQVRPFLGRPEYAPHGRRPLSVALSHPTFGRRRFLTVSIHVRQHHDDSSESGQVGTVEDTSVCSSEPTCLGGGQRDVNRTRAADSQ</sequence>
<keyword evidence="2" id="KW-1133">Transmembrane helix</keyword>
<evidence type="ECO:0000256" key="2">
    <source>
        <dbReference type="SAM" id="Phobius"/>
    </source>
</evidence>
<keyword evidence="2" id="KW-0812">Transmembrane</keyword>
<keyword evidence="2" id="KW-0472">Membrane</keyword>
<accession>A0A2S2QQQ9</accession>
<organism evidence="3">
    <name type="scientific">Sipha flava</name>
    <name type="common">yellow sugarcane aphid</name>
    <dbReference type="NCBI Taxonomy" id="143950"/>
    <lineage>
        <taxon>Eukaryota</taxon>
        <taxon>Metazoa</taxon>
        <taxon>Ecdysozoa</taxon>
        <taxon>Arthropoda</taxon>
        <taxon>Hexapoda</taxon>
        <taxon>Insecta</taxon>
        <taxon>Pterygota</taxon>
        <taxon>Neoptera</taxon>
        <taxon>Paraneoptera</taxon>
        <taxon>Hemiptera</taxon>
        <taxon>Sternorrhyncha</taxon>
        <taxon>Aphidomorpha</taxon>
        <taxon>Aphidoidea</taxon>
        <taxon>Aphididae</taxon>
        <taxon>Sipha</taxon>
    </lineage>
</organism>
<feature type="transmembrane region" description="Helical" evidence="2">
    <location>
        <begin position="12"/>
        <end position="35"/>
    </location>
</feature>
<name>A0A2S2QQQ9_9HEMI</name>
<gene>
    <name evidence="3" type="ORF">g.71884</name>
</gene>
<feature type="compositionally biased region" description="Basic and acidic residues" evidence="1">
    <location>
        <begin position="180"/>
        <end position="190"/>
    </location>
</feature>
<feature type="region of interest" description="Disordered" evidence="1">
    <location>
        <begin position="149"/>
        <end position="190"/>
    </location>
</feature>
<reference evidence="3" key="1">
    <citation type="submission" date="2018-04" db="EMBL/GenBank/DDBJ databases">
        <title>Transcriptome assembly of Sipha flava.</title>
        <authorList>
            <person name="Scully E.D."/>
            <person name="Geib S.M."/>
            <person name="Palmer N.A."/>
            <person name="Koch K."/>
            <person name="Bradshaw J."/>
            <person name="Heng-Moss T."/>
            <person name="Sarath G."/>
        </authorList>
    </citation>
    <scope>NUCLEOTIDE SEQUENCE</scope>
</reference>